<dbReference type="Pfam" id="PF14364">
    <property type="entry name" value="DUF4408"/>
    <property type="match status" value="1"/>
</dbReference>
<dbReference type="PANTHER" id="PTHR33098:SF57">
    <property type="entry name" value="DUF4408 DOMAIN PROTEIN"/>
    <property type="match status" value="1"/>
</dbReference>
<evidence type="ECO:0000256" key="2">
    <source>
        <dbReference type="SAM" id="Phobius"/>
    </source>
</evidence>
<feature type="region of interest" description="Disordered" evidence="1">
    <location>
        <begin position="128"/>
        <end position="163"/>
    </location>
</feature>
<feature type="region of interest" description="Disordered" evidence="1">
    <location>
        <begin position="88"/>
        <end position="112"/>
    </location>
</feature>
<gene>
    <name evidence="4" type="ORF">Salat_2675700</name>
</gene>
<dbReference type="AlphaFoldDB" id="A0AAE2CB37"/>
<evidence type="ECO:0000259" key="3">
    <source>
        <dbReference type="Pfam" id="PF14364"/>
    </source>
</evidence>
<evidence type="ECO:0000313" key="5">
    <source>
        <dbReference type="Proteomes" id="UP001293254"/>
    </source>
</evidence>
<dbReference type="InterPro" id="IPR025520">
    <property type="entry name" value="DUF4408"/>
</dbReference>
<keyword evidence="5" id="KW-1185">Reference proteome</keyword>
<name>A0AAE2CB37_9LAMI</name>
<feature type="domain" description="DUF4408" evidence="3">
    <location>
        <begin position="7"/>
        <end position="33"/>
    </location>
</feature>
<proteinExistence type="predicted"/>
<comment type="caution">
    <text evidence="4">The sequence shown here is derived from an EMBL/GenBank/DDBJ whole genome shotgun (WGS) entry which is preliminary data.</text>
</comment>
<keyword evidence="2" id="KW-0812">Transmembrane</keyword>
<dbReference type="Pfam" id="PF05553">
    <property type="entry name" value="DUF761"/>
    <property type="match status" value="1"/>
</dbReference>
<dbReference type="PANTHER" id="PTHR33098">
    <property type="entry name" value="COTTON FIBER (DUF761)"/>
    <property type="match status" value="1"/>
</dbReference>
<sequence>MNGVELVASWFTPTVLFCVLNFMIGTIFITSSLKPPKQQEKLGGHDDGHRPQLVRVPSFFERVKSINLSRHRAEQSDHVHYAVPAQEQEAHLQHQHQEKLGGHDDDQPPQLSRVPSFFERVMSINLSRHRAEQPNPVHDAVPAQEQEPEYETEEPHHVTRTKSDTVTQVTATATAAVRARVLKKCLSEKVEAVVVKGEEEVEADPRRPATTRERTAASGGEDEAVDAKADDFINRFRQQLKLQRLDSILRYREMLNRGTAR</sequence>
<keyword evidence="2" id="KW-1133">Transmembrane helix</keyword>
<evidence type="ECO:0000313" key="4">
    <source>
        <dbReference type="EMBL" id="KAK4415683.1"/>
    </source>
</evidence>
<organism evidence="4 5">
    <name type="scientific">Sesamum alatum</name>
    <dbReference type="NCBI Taxonomy" id="300844"/>
    <lineage>
        <taxon>Eukaryota</taxon>
        <taxon>Viridiplantae</taxon>
        <taxon>Streptophyta</taxon>
        <taxon>Embryophyta</taxon>
        <taxon>Tracheophyta</taxon>
        <taxon>Spermatophyta</taxon>
        <taxon>Magnoliopsida</taxon>
        <taxon>eudicotyledons</taxon>
        <taxon>Gunneridae</taxon>
        <taxon>Pentapetalae</taxon>
        <taxon>asterids</taxon>
        <taxon>lamiids</taxon>
        <taxon>Lamiales</taxon>
        <taxon>Pedaliaceae</taxon>
        <taxon>Sesamum</taxon>
    </lineage>
</organism>
<dbReference type="Proteomes" id="UP001293254">
    <property type="component" value="Unassembled WGS sequence"/>
</dbReference>
<evidence type="ECO:0000256" key="1">
    <source>
        <dbReference type="SAM" id="MobiDB-lite"/>
    </source>
</evidence>
<feature type="compositionally biased region" description="Basic and acidic residues" evidence="1">
    <location>
        <begin position="153"/>
        <end position="163"/>
    </location>
</feature>
<feature type="transmembrane region" description="Helical" evidence="2">
    <location>
        <begin position="6"/>
        <end position="29"/>
    </location>
</feature>
<accession>A0AAE2CB37</accession>
<feature type="region of interest" description="Disordered" evidence="1">
    <location>
        <begin position="199"/>
        <end position="224"/>
    </location>
</feature>
<reference evidence="4" key="2">
    <citation type="journal article" date="2024" name="Plant">
        <title>Genomic evolution and insights into agronomic trait innovations of Sesamum species.</title>
        <authorList>
            <person name="Miao H."/>
            <person name="Wang L."/>
            <person name="Qu L."/>
            <person name="Liu H."/>
            <person name="Sun Y."/>
            <person name="Le M."/>
            <person name="Wang Q."/>
            <person name="Wei S."/>
            <person name="Zheng Y."/>
            <person name="Lin W."/>
            <person name="Duan Y."/>
            <person name="Cao H."/>
            <person name="Xiong S."/>
            <person name="Wang X."/>
            <person name="Wei L."/>
            <person name="Li C."/>
            <person name="Ma Q."/>
            <person name="Ju M."/>
            <person name="Zhao R."/>
            <person name="Li G."/>
            <person name="Mu C."/>
            <person name="Tian Q."/>
            <person name="Mei H."/>
            <person name="Zhang T."/>
            <person name="Gao T."/>
            <person name="Zhang H."/>
        </authorList>
    </citation>
    <scope>NUCLEOTIDE SEQUENCE</scope>
    <source>
        <strain evidence="4">3651</strain>
    </source>
</reference>
<feature type="compositionally biased region" description="Basic and acidic residues" evidence="1">
    <location>
        <begin position="88"/>
        <end position="106"/>
    </location>
</feature>
<protein>
    <submittedName>
        <fullName evidence="4">Pathogen-associated molecular patterns-induced protein A70</fullName>
    </submittedName>
</protein>
<reference evidence="4" key="1">
    <citation type="submission" date="2020-06" db="EMBL/GenBank/DDBJ databases">
        <authorList>
            <person name="Li T."/>
            <person name="Hu X."/>
            <person name="Zhang T."/>
            <person name="Song X."/>
            <person name="Zhang H."/>
            <person name="Dai N."/>
            <person name="Sheng W."/>
            <person name="Hou X."/>
            <person name="Wei L."/>
        </authorList>
    </citation>
    <scope>NUCLEOTIDE SEQUENCE</scope>
    <source>
        <strain evidence="4">3651</strain>
        <tissue evidence="4">Leaf</tissue>
    </source>
</reference>
<dbReference type="InterPro" id="IPR008480">
    <property type="entry name" value="DUF761_pln"/>
</dbReference>
<keyword evidence="2" id="KW-0472">Membrane</keyword>
<feature type="compositionally biased region" description="Basic and acidic residues" evidence="1">
    <location>
        <begin position="203"/>
        <end position="215"/>
    </location>
</feature>
<dbReference type="EMBL" id="JACGWO010000011">
    <property type="protein sequence ID" value="KAK4415683.1"/>
    <property type="molecule type" value="Genomic_DNA"/>
</dbReference>